<evidence type="ECO:0000313" key="2">
    <source>
        <dbReference type="Proteomes" id="UP000244309"/>
    </source>
</evidence>
<keyword evidence="2" id="KW-1185">Reference proteome</keyword>
<dbReference type="Proteomes" id="UP000244309">
    <property type="component" value="Unassembled WGS sequence"/>
</dbReference>
<dbReference type="VEuPathDB" id="FungiDB:CXQ85_001645"/>
<evidence type="ECO:0000313" key="1">
    <source>
        <dbReference type="EMBL" id="PVH19870.1"/>
    </source>
</evidence>
<accession>A0A2V1AP78</accession>
<name>A0A2V1AP78_9ASCO</name>
<dbReference type="OrthoDB" id="3991133at2759"/>
<dbReference type="RefSeq" id="XP_025340810.1">
    <property type="nucleotide sequence ID" value="XM_025485345.1"/>
</dbReference>
<organism evidence="1 2">
    <name type="scientific">Candidozyma haemuli</name>
    <dbReference type="NCBI Taxonomy" id="45357"/>
    <lineage>
        <taxon>Eukaryota</taxon>
        <taxon>Fungi</taxon>
        <taxon>Dikarya</taxon>
        <taxon>Ascomycota</taxon>
        <taxon>Saccharomycotina</taxon>
        <taxon>Pichiomycetes</taxon>
        <taxon>Metschnikowiaceae</taxon>
        <taxon>Candidozyma</taxon>
    </lineage>
</organism>
<dbReference type="EMBL" id="PKFO01000003">
    <property type="protein sequence ID" value="PVH19870.1"/>
    <property type="molecule type" value="Genomic_DNA"/>
</dbReference>
<proteinExistence type="predicted"/>
<dbReference type="GeneID" id="37006976"/>
<reference evidence="1 2" key="1">
    <citation type="submission" date="2017-12" db="EMBL/GenBank/DDBJ databases">
        <title>Genome Sequence of a Multidrug-Resistant Candida haemulonii Isolate from a Patient with Chronic Leg Ulcers in Israel.</title>
        <authorList>
            <person name="Chow N.A."/>
            <person name="Gade L."/>
            <person name="Batra D."/>
            <person name="Rowe L.A."/>
            <person name="Ben-Ami R."/>
            <person name="Loparev V.N."/>
            <person name="Litvintseva A.P."/>
        </authorList>
    </citation>
    <scope>NUCLEOTIDE SEQUENCE [LARGE SCALE GENOMIC DNA]</scope>
    <source>
        <strain evidence="1 2">B11899</strain>
    </source>
</reference>
<evidence type="ECO:0008006" key="3">
    <source>
        <dbReference type="Google" id="ProtNLM"/>
    </source>
</evidence>
<gene>
    <name evidence="1" type="ORF">CXQ85_001645</name>
</gene>
<sequence>MKTSFQVSPTGPVLTVLQRISNFPSTEHLLSLSQRSAFLSTYKHFYRLRHLVSSKPYNPEHYCRLLRRRYLRSDFNLRRKKVLGISEDLSHEELIKRLHNTYVFVFNSTCHAIDEPDPVRTYEDYKSAMEPRFESKILDTILKLDELAPSQIKFDSDYNWFDKAREVEEELSSGTLTKQRARELNRSREVVGIGYADYERSIMALNESLDLCL</sequence>
<protein>
    <recommendedName>
        <fullName evidence="3">Increased recombination centers protein 19</fullName>
    </recommendedName>
</protein>
<comment type="caution">
    <text evidence="1">The sequence shown here is derived from an EMBL/GenBank/DDBJ whole genome shotgun (WGS) entry which is preliminary data.</text>
</comment>
<dbReference type="AlphaFoldDB" id="A0A2V1AP78"/>